<dbReference type="AlphaFoldDB" id="A0A286GP57"/>
<dbReference type="NCBIfam" id="NF002043">
    <property type="entry name" value="PRK00870.1"/>
    <property type="match status" value="1"/>
</dbReference>
<keyword evidence="1" id="KW-0378">Hydrolase</keyword>
<dbReference type="Proteomes" id="UP000219482">
    <property type="component" value="Unassembled WGS sequence"/>
</dbReference>
<dbReference type="Pfam" id="PF00561">
    <property type="entry name" value="Abhydrolase_1"/>
    <property type="match status" value="1"/>
</dbReference>
<evidence type="ECO:0000259" key="2">
    <source>
        <dbReference type="Pfam" id="PF00561"/>
    </source>
</evidence>
<dbReference type="InterPro" id="IPR051340">
    <property type="entry name" value="Haloalkane_dehalogenase"/>
</dbReference>
<dbReference type="PANTHER" id="PTHR42977">
    <property type="entry name" value="HYDROLASE-RELATED"/>
    <property type="match status" value="1"/>
</dbReference>
<dbReference type="PRINTS" id="PR00111">
    <property type="entry name" value="ABHYDROLASE"/>
</dbReference>
<dbReference type="GO" id="GO:0004301">
    <property type="term" value="F:epoxide hydrolase activity"/>
    <property type="evidence" value="ECO:0007669"/>
    <property type="project" value="TreeGrafter"/>
</dbReference>
<keyword evidence="4" id="KW-1185">Reference proteome</keyword>
<accession>A0A286GP57</accession>
<proteinExistence type="predicted"/>
<dbReference type="EMBL" id="OCNK01000002">
    <property type="protein sequence ID" value="SOD97308.1"/>
    <property type="molecule type" value="Genomic_DNA"/>
</dbReference>
<dbReference type="InterPro" id="IPR029058">
    <property type="entry name" value="AB_hydrolase_fold"/>
</dbReference>
<protein>
    <submittedName>
        <fullName evidence="3">Haloalkane dehalogenase</fullName>
    </submittedName>
</protein>
<dbReference type="Gene3D" id="3.40.50.1820">
    <property type="entry name" value="alpha/beta hydrolase"/>
    <property type="match status" value="1"/>
</dbReference>
<reference evidence="4" key="1">
    <citation type="submission" date="2017-09" db="EMBL/GenBank/DDBJ databases">
        <authorList>
            <person name="Varghese N."/>
            <person name="Submissions S."/>
        </authorList>
    </citation>
    <scope>NUCLEOTIDE SEQUENCE [LARGE SCALE GENOMIC DNA]</scope>
    <source>
        <strain evidence="4">DSM 44270</strain>
    </source>
</reference>
<organism evidence="3 4">
    <name type="scientific">Blastococcus haudaquaticus</name>
    <dbReference type="NCBI Taxonomy" id="1938745"/>
    <lineage>
        <taxon>Bacteria</taxon>
        <taxon>Bacillati</taxon>
        <taxon>Actinomycetota</taxon>
        <taxon>Actinomycetes</taxon>
        <taxon>Geodermatophilales</taxon>
        <taxon>Geodermatophilaceae</taxon>
        <taxon>Blastococcus</taxon>
    </lineage>
</organism>
<dbReference type="InterPro" id="IPR000073">
    <property type="entry name" value="AB_hydrolase_1"/>
</dbReference>
<evidence type="ECO:0000256" key="1">
    <source>
        <dbReference type="ARBA" id="ARBA00022801"/>
    </source>
</evidence>
<dbReference type="PRINTS" id="PR00412">
    <property type="entry name" value="EPOXHYDRLASE"/>
</dbReference>
<sequence length="303" mass="32950">METLRTPDERFADLPDFPYPPRYVEVDDLDGGSLRIAYVEEGSADGETVLLLHGEPSWSFLYRQMIPVLAAAGLRVVVPDLVGFGRSDKPARQSDYSYARHVGWLRQALFDRLDLREVTLVCQDWGGLLGLRLVAEHPDRFTRVVAANTGLPTGDHPMSEAFLTWQRFAATAERFDAGRVVQNGTLTDLPADVVAAYDAPFPDDSYKAGARVFPSLVPTRADDPASVANRAAWEVLTGFDKPFLTAFSDGDPITGGGDRVFQKRIPGADGMPHTTLAGGGHFLQEDVGPALARVVVDLIAATP</sequence>
<dbReference type="OrthoDB" id="5431692at2"/>
<dbReference type="PANTHER" id="PTHR42977:SF3">
    <property type="entry name" value="AB HYDROLASE-1 DOMAIN-CONTAINING PROTEIN"/>
    <property type="match status" value="1"/>
</dbReference>
<evidence type="ECO:0000313" key="4">
    <source>
        <dbReference type="Proteomes" id="UP000219482"/>
    </source>
</evidence>
<feature type="domain" description="AB hydrolase-1" evidence="2">
    <location>
        <begin position="48"/>
        <end position="254"/>
    </location>
</feature>
<name>A0A286GP57_9ACTN</name>
<dbReference type="InterPro" id="IPR000639">
    <property type="entry name" value="Epox_hydrolase-like"/>
</dbReference>
<evidence type="ECO:0000313" key="3">
    <source>
        <dbReference type="EMBL" id="SOD97308.1"/>
    </source>
</evidence>
<gene>
    <name evidence="3" type="ORF">SAMN06272739_1414</name>
</gene>
<dbReference type="RefSeq" id="WP_097183232.1">
    <property type="nucleotide sequence ID" value="NZ_OCNK01000002.1"/>
</dbReference>
<dbReference type="SUPFAM" id="SSF53474">
    <property type="entry name" value="alpha/beta-Hydrolases"/>
    <property type="match status" value="1"/>
</dbReference>